<evidence type="ECO:0000259" key="1">
    <source>
        <dbReference type="Pfam" id="PF12358"/>
    </source>
</evidence>
<reference evidence="2 3" key="1">
    <citation type="submission" date="2007-01" db="EMBL/GenBank/DDBJ databases">
        <title>Annotation of the draft genome assembly of Thermosinus carboxydivorans Nor1.</title>
        <authorList>
            <consortium name="US DOE Joint Genome Institute (JGI-ORNL)"/>
            <person name="Larimer F."/>
            <person name="Land M."/>
            <person name="Hauser L."/>
        </authorList>
    </citation>
    <scope>NUCLEOTIDE SEQUENCE [LARGE SCALE GENOMIC DNA]</scope>
    <source>
        <strain evidence="2 3">Nor1</strain>
    </source>
</reference>
<dbReference type="AlphaFoldDB" id="A1HQI4"/>
<protein>
    <recommendedName>
        <fullName evidence="1">DUF3644 domain-containing protein</fullName>
    </recommendedName>
</protein>
<sequence length="168" mass="19304">MKARSKELLDRSIAAMVAAIDVYNKPDFPYRAESFTILALNSWELLLKAKWLADHDNRMSSLYVPEKGSKKRTTYKRTRSGNRQTHSSDYLIKKLVETKALDENARRNLEALTELRDTSVHFYHRSGTLAEILQELGMACLKNFVSAGMSGLVNTYRNSIFILCRFHL</sequence>
<proteinExistence type="predicted"/>
<reference evidence="2 3" key="2">
    <citation type="submission" date="2007-01" db="EMBL/GenBank/DDBJ databases">
        <title>Sequencing of the draft genome and assembly of Thermosinus carboxydivorans Nor1.</title>
        <authorList>
            <consortium name="US DOE Joint Genome Institute (JGI-PGF)"/>
            <person name="Copeland A."/>
            <person name="Lucas S."/>
            <person name="Lapidus A."/>
            <person name="Barry K."/>
            <person name="Glavina del Rio T."/>
            <person name="Dalin E."/>
            <person name="Tice H."/>
            <person name="Bruce D."/>
            <person name="Pitluck S."/>
            <person name="Richardson P."/>
        </authorList>
    </citation>
    <scope>NUCLEOTIDE SEQUENCE [LARGE SCALE GENOMIC DNA]</scope>
    <source>
        <strain evidence="2 3">Nor1</strain>
    </source>
</reference>
<keyword evidence="3" id="KW-1185">Reference proteome</keyword>
<organism evidence="2 3">
    <name type="scientific">Thermosinus carboxydivorans Nor1</name>
    <dbReference type="NCBI Taxonomy" id="401526"/>
    <lineage>
        <taxon>Bacteria</taxon>
        <taxon>Bacillati</taxon>
        <taxon>Bacillota</taxon>
        <taxon>Negativicutes</taxon>
        <taxon>Selenomonadales</taxon>
        <taxon>Sporomusaceae</taxon>
        <taxon>Thermosinus</taxon>
    </lineage>
</organism>
<dbReference type="InterPro" id="IPR022104">
    <property type="entry name" value="DUF3644"/>
</dbReference>
<gene>
    <name evidence="2" type="ORF">TcarDRAFT_1195</name>
</gene>
<evidence type="ECO:0000313" key="3">
    <source>
        <dbReference type="Proteomes" id="UP000005139"/>
    </source>
</evidence>
<name>A1HQI4_9FIRM</name>
<dbReference type="eggNOG" id="ENOG502Z8HD">
    <property type="taxonomic scope" value="Bacteria"/>
</dbReference>
<comment type="caution">
    <text evidence="2">The sequence shown here is derived from an EMBL/GenBank/DDBJ whole genome shotgun (WGS) entry which is preliminary data.</text>
</comment>
<dbReference type="RefSeq" id="WP_007289288.1">
    <property type="nucleotide sequence ID" value="NZ_AAWL01000007.1"/>
</dbReference>
<dbReference type="Proteomes" id="UP000005139">
    <property type="component" value="Unassembled WGS sequence"/>
</dbReference>
<accession>A1HQI4</accession>
<dbReference type="EMBL" id="AAWL01000007">
    <property type="protein sequence ID" value="EAX47789.1"/>
    <property type="molecule type" value="Genomic_DNA"/>
</dbReference>
<dbReference type="Pfam" id="PF12358">
    <property type="entry name" value="DUF3644"/>
    <property type="match status" value="1"/>
</dbReference>
<evidence type="ECO:0000313" key="2">
    <source>
        <dbReference type="EMBL" id="EAX47789.1"/>
    </source>
</evidence>
<feature type="domain" description="DUF3644" evidence="1">
    <location>
        <begin position="7"/>
        <end position="147"/>
    </location>
</feature>